<accession>A0A510UTP8</accession>
<reference evidence="2 3" key="1">
    <citation type="submission" date="2019-07" db="EMBL/GenBank/DDBJ databases">
        <title>Whole genome shotgun sequence of Aliivibrio fischeri NBRC 101058.</title>
        <authorList>
            <person name="Hosoyama A."/>
            <person name="Uohara A."/>
            <person name="Ohji S."/>
            <person name="Ichikawa N."/>
        </authorList>
    </citation>
    <scope>NUCLEOTIDE SEQUENCE [LARGE SCALE GENOMIC DNA]</scope>
    <source>
        <strain evidence="2 3">NBRC 101058</strain>
    </source>
</reference>
<evidence type="ECO:0000256" key="1">
    <source>
        <dbReference type="SAM" id="MobiDB-lite"/>
    </source>
</evidence>
<dbReference type="AlphaFoldDB" id="A0A510UTP8"/>
<organism evidence="2 3">
    <name type="scientific">Aliivibrio fischeri</name>
    <name type="common">Vibrio fischeri</name>
    <dbReference type="NCBI Taxonomy" id="668"/>
    <lineage>
        <taxon>Bacteria</taxon>
        <taxon>Pseudomonadati</taxon>
        <taxon>Pseudomonadota</taxon>
        <taxon>Gammaproteobacteria</taxon>
        <taxon>Vibrionales</taxon>
        <taxon>Vibrionaceae</taxon>
        <taxon>Aliivibrio</taxon>
    </lineage>
</organism>
<comment type="caution">
    <text evidence="2">The sequence shown here is derived from an EMBL/GenBank/DDBJ whole genome shotgun (WGS) entry which is preliminary data.</text>
</comment>
<gene>
    <name evidence="2" type="ORF">AFI02nite_42310</name>
</gene>
<sequence>MNKIEKDIKQFVVTPNKAKELERILQGTGDEAKSSIEGIRDLRPPTQPPVKPK</sequence>
<feature type="compositionally biased region" description="Basic and acidic residues" evidence="1">
    <location>
        <begin position="30"/>
        <end position="43"/>
    </location>
</feature>
<dbReference type="RefSeq" id="WP_165366937.1">
    <property type="nucleotide sequence ID" value="NZ_BJTZ01000096.1"/>
</dbReference>
<evidence type="ECO:0000313" key="2">
    <source>
        <dbReference type="EMBL" id="GEK16195.1"/>
    </source>
</evidence>
<name>A0A510UTP8_ALIFS</name>
<feature type="region of interest" description="Disordered" evidence="1">
    <location>
        <begin position="26"/>
        <end position="53"/>
    </location>
</feature>
<dbReference type="EMBL" id="BJTZ01000096">
    <property type="protein sequence ID" value="GEK16195.1"/>
    <property type="molecule type" value="Genomic_DNA"/>
</dbReference>
<dbReference type="Proteomes" id="UP000321787">
    <property type="component" value="Unassembled WGS sequence"/>
</dbReference>
<proteinExistence type="predicted"/>
<evidence type="ECO:0000313" key="3">
    <source>
        <dbReference type="Proteomes" id="UP000321787"/>
    </source>
</evidence>
<protein>
    <submittedName>
        <fullName evidence="2">Uncharacterized protein</fullName>
    </submittedName>
</protein>